<keyword evidence="3 7" id="KW-0812">Transmembrane</keyword>
<feature type="compositionally biased region" description="Polar residues" evidence="6">
    <location>
        <begin position="273"/>
        <end position="286"/>
    </location>
</feature>
<dbReference type="Pfam" id="PF00892">
    <property type="entry name" value="EamA"/>
    <property type="match status" value="2"/>
</dbReference>
<feature type="compositionally biased region" description="Acidic residues" evidence="6">
    <location>
        <begin position="250"/>
        <end position="259"/>
    </location>
</feature>
<dbReference type="RefSeq" id="XP_002295795.1">
    <property type="nucleotide sequence ID" value="XM_002295759.1"/>
</dbReference>
<evidence type="ECO:0000313" key="10">
    <source>
        <dbReference type="Proteomes" id="UP000001449"/>
    </source>
</evidence>
<evidence type="ECO:0000256" key="7">
    <source>
        <dbReference type="SAM" id="Phobius"/>
    </source>
</evidence>
<feature type="transmembrane region" description="Helical" evidence="7">
    <location>
        <begin position="422"/>
        <end position="440"/>
    </location>
</feature>
<protein>
    <recommendedName>
        <fullName evidence="8">EamA domain-containing protein</fullName>
    </recommendedName>
</protein>
<dbReference type="EMBL" id="CP001160">
    <property type="protein sequence ID" value="ACI64512.1"/>
    <property type="molecule type" value="Genomic_DNA"/>
</dbReference>
<dbReference type="InterPro" id="IPR000620">
    <property type="entry name" value="EamA_dom"/>
</dbReference>
<sequence length="557" mass="60111">MKALLAPIIVNASNRMMAVEAGFATQRCSTTSRSFAPAPPPPQPGALAAWLSSNRRTFNPFATSNATNNHLTWKLLRQPLLPLQSQVEDDIDVSCVEDTAEDMDLGEFKTIDETTTELLSLTPREETSNASIIENSSSIDATNTPESSMLKLWGIPLQSILLLNLVAIIWGTQHSVIKSVVDDSPIGLGTGMKEWFEHWFVVKNLENAQTTGGSPAAYFTLARFGLAAILASPYTPGLQSLFVKRNREPIDEEESTPDDANDRKDLLPEQIKTPPTQQLATSSTSQVDTAHADNSVTLAWIYGVELGIYMFLGYAFQAIGLETTTASRSGFLLYLNVKFVPFLSFLIFGKRIRNSTWFSALVAFTGTALLSLDNAGDTGSDGLNMSFTVGDLWSIAAAVASAMFILRMEAASKAVTKSSELNAANLWTVALLSLVWTMGISMNTSDGSTVAIATQQTFQRTLDTIVKHPLPLLYLSAVTTALANYIQSKAQKDVSAERASVIYAMDPVYGALFANILLGEQLGGWGWVGAGLIAFAAATNAIWDFGGLDDEDVDTSA</sequence>
<evidence type="ECO:0000256" key="4">
    <source>
        <dbReference type="ARBA" id="ARBA00022989"/>
    </source>
</evidence>
<dbReference type="GO" id="GO:0005886">
    <property type="term" value="C:plasma membrane"/>
    <property type="evidence" value="ECO:0007669"/>
    <property type="project" value="UniProtKB-SubCell"/>
</dbReference>
<organism evidence="9 10">
    <name type="scientific">Thalassiosira pseudonana</name>
    <name type="common">Marine diatom</name>
    <name type="synonym">Cyclotella nana</name>
    <dbReference type="NCBI Taxonomy" id="35128"/>
    <lineage>
        <taxon>Eukaryota</taxon>
        <taxon>Sar</taxon>
        <taxon>Stramenopiles</taxon>
        <taxon>Ochrophyta</taxon>
        <taxon>Bacillariophyta</taxon>
        <taxon>Coscinodiscophyceae</taxon>
        <taxon>Thalassiosirophycidae</taxon>
        <taxon>Thalassiosirales</taxon>
        <taxon>Thalassiosiraceae</taxon>
        <taxon>Thalassiosira</taxon>
    </lineage>
</organism>
<dbReference type="GO" id="GO:0016020">
    <property type="term" value="C:membrane"/>
    <property type="evidence" value="ECO:0000318"/>
    <property type="project" value="GO_Central"/>
</dbReference>
<keyword evidence="5 7" id="KW-0472">Membrane</keyword>
<dbReference type="InterPro" id="IPR051258">
    <property type="entry name" value="Diverse_Substrate_Transporter"/>
</dbReference>
<accession>B5YMS9</accession>
<dbReference type="InterPro" id="IPR037185">
    <property type="entry name" value="EmrE-like"/>
</dbReference>
<dbReference type="InParanoid" id="B5YMS9"/>
<evidence type="ECO:0000259" key="8">
    <source>
        <dbReference type="Pfam" id="PF00892"/>
    </source>
</evidence>
<dbReference type="eggNOG" id="ENOG502QPTR">
    <property type="taxonomic scope" value="Eukaryota"/>
</dbReference>
<dbReference type="PaxDb" id="35128-Thaps6897"/>
<keyword evidence="4 7" id="KW-1133">Transmembrane helix</keyword>
<evidence type="ECO:0000256" key="5">
    <source>
        <dbReference type="ARBA" id="ARBA00023136"/>
    </source>
</evidence>
<evidence type="ECO:0000313" key="9">
    <source>
        <dbReference type="EMBL" id="ACI64512.1"/>
    </source>
</evidence>
<feature type="region of interest" description="Disordered" evidence="6">
    <location>
        <begin position="246"/>
        <end position="286"/>
    </location>
</feature>
<reference evidence="9 10" key="2">
    <citation type="journal article" date="2008" name="Nature">
        <title>The Phaeodactylum genome reveals the evolutionary history of diatom genomes.</title>
        <authorList>
            <person name="Bowler C."/>
            <person name="Allen A.E."/>
            <person name="Badger J.H."/>
            <person name="Grimwood J."/>
            <person name="Jabbari K."/>
            <person name="Kuo A."/>
            <person name="Maheswari U."/>
            <person name="Martens C."/>
            <person name="Maumus F."/>
            <person name="Otillar R.P."/>
            <person name="Rayko E."/>
            <person name="Salamov A."/>
            <person name="Vandepoele K."/>
            <person name="Beszteri B."/>
            <person name="Gruber A."/>
            <person name="Heijde M."/>
            <person name="Katinka M."/>
            <person name="Mock T."/>
            <person name="Valentin K."/>
            <person name="Verret F."/>
            <person name="Berges J.A."/>
            <person name="Brownlee C."/>
            <person name="Cadoret J.P."/>
            <person name="Chiovitti A."/>
            <person name="Choi C.J."/>
            <person name="Coesel S."/>
            <person name="De Martino A."/>
            <person name="Detter J.C."/>
            <person name="Durkin C."/>
            <person name="Falciatore A."/>
            <person name="Fournet J."/>
            <person name="Haruta M."/>
            <person name="Huysman M.J."/>
            <person name="Jenkins B.D."/>
            <person name="Jiroutova K."/>
            <person name="Jorgensen R.E."/>
            <person name="Joubert Y."/>
            <person name="Kaplan A."/>
            <person name="Kroger N."/>
            <person name="Kroth P.G."/>
            <person name="La Roche J."/>
            <person name="Lindquist E."/>
            <person name="Lommer M."/>
            <person name="Martin-Jezequel V."/>
            <person name="Lopez P.J."/>
            <person name="Lucas S."/>
            <person name="Mangogna M."/>
            <person name="McGinnis K."/>
            <person name="Medlin L.K."/>
            <person name="Montsant A."/>
            <person name="Oudot-Le Secq M.P."/>
            <person name="Napoli C."/>
            <person name="Obornik M."/>
            <person name="Parker M.S."/>
            <person name="Petit J.L."/>
            <person name="Porcel B.M."/>
            <person name="Poulsen N."/>
            <person name="Robison M."/>
            <person name="Rychlewski L."/>
            <person name="Rynearson T.A."/>
            <person name="Schmutz J."/>
            <person name="Shapiro H."/>
            <person name="Siaut M."/>
            <person name="Stanley M."/>
            <person name="Sussman M.R."/>
            <person name="Taylor A.R."/>
            <person name="Vardi A."/>
            <person name="von Dassow P."/>
            <person name="Vyverman W."/>
            <person name="Willis A."/>
            <person name="Wyrwicz L.S."/>
            <person name="Rokhsar D.S."/>
            <person name="Weissenbach J."/>
            <person name="Armbrust E.V."/>
            <person name="Green B.R."/>
            <person name="Van de Peer Y."/>
            <person name="Grigoriev I.V."/>
        </authorList>
    </citation>
    <scope>NUCLEOTIDE SEQUENCE [LARGE SCALE GENOMIC DNA]</scope>
    <source>
        <strain evidence="9 10">CCMP1335</strain>
    </source>
</reference>
<feature type="transmembrane region" description="Helical" evidence="7">
    <location>
        <begin position="524"/>
        <end position="543"/>
    </location>
</feature>
<proteinExistence type="predicted"/>
<dbReference type="OMA" id="AMFILRM"/>
<keyword evidence="2" id="KW-1003">Cell membrane</keyword>
<feature type="transmembrane region" description="Helical" evidence="7">
    <location>
        <begin position="499"/>
        <end position="518"/>
    </location>
</feature>
<feature type="transmembrane region" description="Helical" evidence="7">
    <location>
        <begin position="152"/>
        <end position="170"/>
    </location>
</feature>
<evidence type="ECO:0000256" key="1">
    <source>
        <dbReference type="ARBA" id="ARBA00004651"/>
    </source>
</evidence>
<evidence type="ECO:0000256" key="3">
    <source>
        <dbReference type="ARBA" id="ARBA00022692"/>
    </source>
</evidence>
<name>B5YMS9_THAPS</name>
<keyword evidence="10" id="KW-1185">Reference proteome</keyword>
<feature type="domain" description="EamA" evidence="8">
    <location>
        <begin position="298"/>
        <end position="371"/>
    </location>
</feature>
<feature type="domain" description="EamA" evidence="8">
    <location>
        <begin position="389"/>
        <end position="538"/>
    </location>
</feature>
<dbReference type="SUPFAM" id="SSF103481">
    <property type="entry name" value="Multidrug resistance efflux transporter EmrE"/>
    <property type="match status" value="2"/>
</dbReference>
<comment type="subcellular location">
    <subcellularLocation>
        <location evidence="1">Cell membrane</location>
        <topology evidence="1">Multi-pass membrane protein</topology>
    </subcellularLocation>
</comment>
<dbReference type="GeneID" id="7449211"/>
<dbReference type="AlphaFoldDB" id="B5YMS9"/>
<evidence type="ECO:0000256" key="6">
    <source>
        <dbReference type="SAM" id="MobiDB-lite"/>
    </source>
</evidence>
<dbReference type="PANTHER" id="PTHR42920:SF5">
    <property type="entry name" value="EAMA DOMAIN-CONTAINING PROTEIN"/>
    <property type="match status" value="1"/>
</dbReference>
<dbReference type="Proteomes" id="UP000001449">
    <property type="component" value="Chromosome 7"/>
</dbReference>
<dbReference type="HOGENOM" id="CLU_033863_21_4_1"/>
<feature type="transmembrane region" description="Helical" evidence="7">
    <location>
        <begin position="299"/>
        <end position="319"/>
    </location>
</feature>
<dbReference type="PANTHER" id="PTHR42920">
    <property type="entry name" value="OS03G0707200 PROTEIN-RELATED"/>
    <property type="match status" value="1"/>
</dbReference>
<feature type="transmembrane region" description="Helical" evidence="7">
    <location>
        <begin position="392"/>
        <end position="410"/>
    </location>
</feature>
<feature type="transmembrane region" description="Helical" evidence="7">
    <location>
        <begin position="355"/>
        <end position="372"/>
    </location>
</feature>
<evidence type="ECO:0000256" key="2">
    <source>
        <dbReference type="ARBA" id="ARBA00022475"/>
    </source>
</evidence>
<dbReference type="KEGG" id="tps:THAPS_6897"/>
<feature type="transmembrane region" description="Helical" evidence="7">
    <location>
        <begin position="331"/>
        <end position="348"/>
    </location>
</feature>
<gene>
    <name evidence="9" type="ORF">THAPS_6897</name>
</gene>
<reference evidence="9 10" key="1">
    <citation type="journal article" date="2004" name="Science">
        <title>The genome of the diatom Thalassiosira pseudonana: ecology, evolution, and metabolism.</title>
        <authorList>
            <person name="Armbrust E.V."/>
            <person name="Berges J.A."/>
            <person name="Bowler C."/>
            <person name="Green B.R."/>
            <person name="Martinez D."/>
            <person name="Putnam N.H."/>
            <person name="Zhou S."/>
            <person name="Allen A.E."/>
            <person name="Apt K.E."/>
            <person name="Bechner M."/>
            <person name="Brzezinski M.A."/>
            <person name="Chaal B.K."/>
            <person name="Chiovitti A."/>
            <person name="Davis A.K."/>
            <person name="Demarest M.S."/>
            <person name="Detter J.C."/>
            <person name="Glavina T."/>
            <person name="Goodstein D."/>
            <person name="Hadi M.Z."/>
            <person name="Hellsten U."/>
            <person name="Hildebrand M."/>
            <person name="Jenkins B.D."/>
            <person name="Jurka J."/>
            <person name="Kapitonov V.V."/>
            <person name="Kroger N."/>
            <person name="Lau W.W."/>
            <person name="Lane T.W."/>
            <person name="Larimer F.W."/>
            <person name="Lippmeier J.C."/>
            <person name="Lucas S."/>
            <person name="Medina M."/>
            <person name="Montsant A."/>
            <person name="Obornik M."/>
            <person name="Parker M.S."/>
            <person name="Palenik B."/>
            <person name="Pazour G.J."/>
            <person name="Richardson P.M."/>
            <person name="Rynearson T.A."/>
            <person name="Saito M.A."/>
            <person name="Schwartz D.C."/>
            <person name="Thamatrakoln K."/>
            <person name="Valentin K."/>
            <person name="Vardi A."/>
            <person name="Wilkerson F.P."/>
            <person name="Rokhsar D.S."/>
        </authorList>
    </citation>
    <scope>NUCLEOTIDE SEQUENCE [LARGE SCALE GENOMIC DNA]</scope>
    <source>
        <strain evidence="9 10">CCMP1335</strain>
    </source>
</reference>